<keyword evidence="1" id="KW-1133">Transmembrane helix</keyword>
<protein>
    <submittedName>
        <fullName evidence="2">Uncharacterized protein</fullName>
    </submittedName>
</protein>
<gene>
    <name evidence="2" type="ordered locus">MmarC6_0551</name>
</gene>
<proteinExistence type="predicted"/>
<keyword evidence="1" id="KW-0472">Membrane</keyword>
<feature type="transmembrane region" description="Helical" evidence="1">
    <location>
        <begin position="37"/>
        <end position="55"/>
    </location>
</feature>
<feature type="transmembrane region" description="Helical" evidence="1">
    <location>
        <begin position="12"/>
        <end position="31"/>
    </location>
</feature>
<evidence type="ECO:0000256" key="1">
    <source>
        <dbReference type="SAM" id="Phobius"/>
    </source>
</evidence>
<dbReference type="STRING" id="444158.MmarC6_0551"/>
<dbReference type="EMBL" id="CP000867">
    <property type="protein sequence ID" value="ABX01368.1"/>
    <property type="molecule type" value="Genomic_DNA"/>
</dbReference>
<reference evidence="2" key="1">
    <citation type="submission" date="2007-10" db="EMBL/GenBank/DDBJ databases">
        <title>Complete sequence of Methanococcus maripaludis C6.</title>
        <authorList>
            <consortium name="US DOE Joint Genome Institute"/>
            <person name="Copeland A."/>
            <person name="Lucas S."/>
            <person name="Lapidus A."/>
            <person name="Barry K."/>
            <person name="Glavina del Rio T."/>
            <person name="Dalin E."/>
            <person name="Tice H."/>
            <person name="Pitluck S."/>
            <person name="Clum A."/>
            <person name="Schmutz J."/>
            <person name="Larimer F."/>
            <person name="Land M."/>
            <person name="Hauser L."/>
            <person name="Kyrpides N."/>
            <person name="Mikhailova N."/>
            <person name="Sieprawska-Lupa M."/>
            <person name="Whitman W.B."/>
            <person name="Richardson P."/>
        </authorList>
    </citation>
    <scope>NUCLEOTIDE SEQUENCE [LARGE SCALE GENOMIC DNA]</scope>
    <source>
        <strain evidence="2">C6</strain>
    </source>
</reference>
<keyword evidence="1" id="KW-0812">Transmembrane</keyword>
<sequence length="112" mass="12751">MEIPTLKSKFRENIFFSMILAFSFLGFVPYFGGVVTLYLIMAVILTAISFFYILAEYSYLMFCSNAGLIGSCYRITYIDGTSEEIFESSKFIDSLILNSRNGKKIDKVDLVK</sequence>
<dbReference type="HOGENOM" id="CLU_2140217_0_0_2"/>
<dbReference type="eggNOG" id="arCOG09525">
    <property type="taxonomic scope" value="Archaea"/>
</dbReference>
<dbReference type="KEGG" id="mmx:MmarC6_0551"/>
<organism evidence="2">
    <name type="scientific">Methanococcus maripaludis (strain C6 / ATCC BAA-1332)</name>
    <dbReference type="NCBI Taxonomy" id="444158"/>
    <lineage>
        <taxon>Archaea</taxon>
        <taxon>Methanobacteriati</taxon>
        <taxon>Methanobacteriota</taxon>
        <taxon>Methanomada group</taxon>
        <taxon>Methanococci</taxon>
        <taxon>Methanococcales</taxon>
        <taxon>Methanococcaceae</taxon>
        <taxon>Methanococcus</taxon>
    </lineage>
</organism>
<accession>A9A6U0</accession>
<name>A9A6U0_METM6</name>
<evidence type="ECO:0000313" key="2">
    <source>
        <dbReference type="EMBL" id="ABX01368.1"/>
    </source>
</evidence>
<dbReference type="AlphaFoldDB" id="A9A6U0"/>